<comment type="caution">
    <text evidence="1">The sequence shown here is derived from an EMBL/GenBank/DDBJ whole genome shotgun (WGS) entry which is preliminary data.</text>
</comment>
<organism evidence="1">
    <name type="scientific">mine drainage metagenome</name>
    <dbReference type="NCBI Taxonomy" id="410659"/>
    <lineage>
        <taxon>unclassified sequences</taxon>
        <taxon>metagenomes</taxon>
        <taxon>ecological metagenomes</taxon>
    </lineage>
</organism>
<dbReference type="EMBL" id="MLJW01000507">
    <property type="protein sequence ID" value="OIQ85999.1"/>
    <property type="molecule type" value="Genomic_DNA"/>
</dbReference>
<gene>
    <name evidence="1" type="ORF">GALL_321630</name>
</gene>
<proteinExistence type="predicted"/>
<name>A0A1J5R1Q7_9ZZZZ</name>
<dbReference type="AlphaFoldDB" id="A0A1J5R1Q7"/>
<sequence length="53" mass="5517">MHVIIEESEIRRVVVAGAYARGSVATGTACHVRPQEGGLQTDTRAVGIPRGGS</sequence>
<accession>A0A1J5R1Q7</accession>
<evidence type="ECO:0000313" key="1">
    <source>
        <dbReference type="EMBL" id="OIQ85999.1"/>
    </source>
</evidence>
<protein>
    <submittedName>
        <fullName evidence="1">Uncharacterized protein</fullName>
    </submittedName>
</protein>
<reference evidence="1" key="1">
    <citation type="submission" date="2016-10" db="EMBL/GenBank/DDBJ databases">
        <title>Sequence of Gallionella enrichment culture.</title>
        <authorList>
            <person name="Poehlein A."/>
            <person name="Muehling M."/>
            <person name="Daniel R."/>
        </authorList>
    </citation>
    <scope>NUCLEOTIDE SEQUENCE</scope>
</reference>